<evidence type="ECO:0000259" key="3">
    <source>
        <dbReference type="Pfam" id="PF12229"/>
    </source>
</evidence>
<dbReference type="OrthoDB" id="9813301at2"/>
<dbReference type="EMBL" id="CM001466">
    <property type="protein sequence ID" value="EHY89561.1"/>
    <property type="molecule type" value="Genomic_DNA"/>
</dbReference>
<evidence type="ECO:0000256" key="1">
    <source>
        <dbReference type="SAM" id="MobiDB-lite"/>
    </source>
</evidence>
<feature type="region of interest" description="Disordered" evidence="1">
    <location>
        <begin position="1"/>
        <end position="59"/>
    </location>
</feature>
<sequence>MARPDDDVDDVGDVIDVDDVDDLDEPLGADADFPDPDDLDHPDYPDDADDTAGDVGYGSYVDDPDDEPFADDLDAGFAPTEEAPTWVVPDLRWRRRLGNALVALGALTGLLAIVYVVDLLTEFGDVPRGVTVAGVDIGGLDRDEAQDLLRRDLGPLVQRAVELRAGEVEASFDPAEAGLGVDWAATVERAGGQPWSPWDRITSLFGGREVPLVTTVDDHAVRVALGRLAQERINRPAVDGGIAFRPSGDADGGVEPYAIEPRAGLRLSDLGAAVSAVRAHWPSARPVDVPFEVVRPTLTREAVHSVLDGTVRPLLAGPILLRGDGGESVLLPEDVRKALAVEVRARPDVPATLAVTLDDAVLRGAVQGELGRTERPARDAALLFRGGIPEVVPSVPGVRIDWERTFAGLVEHVSTAPADQRRVDVLYQPVEPSVSTQDVQALGITDVVGTASTTGHSPAELGDVNAVLATLNGVLVLPGEVFDVTAYAPTPPWEGVLRDALRQAGLDVRDGQPVTNDTGTAIAVHASATGSTVRATVWGTPS</sequence>
<dbReference type="PANTHER" id="PTHR35788">
    <property type="entry name" value="EXPORTED PROTEIN-RELATED"/>
    <property type="match status" value="1"/>
</dbReference>
<accession>H8G9M9</accession>
<organism evidence="4 5">
    <name type="scientific">Saccharomonospora azurea NA-128</name>
    <dbReference type="NCBI Taxonomy" id="882081"/>
    <lineage>
        <taxon>Bacteria</taxon>
        <taxon>Bacillati</taxon>
        <taxon>Actinomycetota</taxon>
        <taxon>Actinomycetes</taxon>
        <taxon>Pseudonocardiales</taxon>
        <taxon>Pseudonocardiaceae</taxon>
        <taxon>Saccharomonospora</taxon>
    </lineage>
</organism>
<protein>
    <submittedName>
        <fullName evidence="4">Vancomycin resistance protein</fullName>
    </submittedName>
</protein>
<keyword evidence="2" id="KW-1133">Transmembrane helix</keyword>
<keyword evidence="2" id="KW-0472">Membrane</keyword>
<evidence type="ECO:0000256" key="2">
    <source>
        <dbReference type="SAM" id="Phobius"/>
    </source>
</evidence>
<gene>
    <name evidence="4" type="ORF">SacazDRAFT_02669</name>
</gene>
<dbReference type="InterPro" id="IPR052913">
    <property type="entry name" value="Glycopeptide_resist_protein"/>
</dbReference>
<dbReference type="InterPro" id="IPR022029">
    <property type="entry name" value="YoaR-like_PG-bd"/>
</dbReference>
<feature type="domain" description="YoaR-like putative peptidoglycan binding" evidence="3">
    <location>
        <begin position="348"/>
        <end position="415"/>
    </location>
</feature>
<reference evidence="4 5" key="1">
    <citation type="journal article" date="2012" name="Stand. Genomic Sci.">
        <title>Genome sequence of the soil bacterium Saccharomonospora azurea type strain (NA-128(T)).</title>
        <authorList>
            <person name="Klenk H.P."/>
            <person name="Held B."/>
            <person name="Lucas S."/>
            <person name="Lapidus A."/>
            <person name="Copeland A."/>
            <person name="Hammon N."/>
            <person name="Pitluck S."/>
            <person name="Goodwin L.A."/>
            <person name="Han C."/>
            <person name="Tapia R."/>
            <person name="Brambilla E.M."/>
            <person name="Potter G."/>
            <person name="Land M."/>
            <person name="Ivanova N."/>
            <person name="Rohde M."/>
            <person name="Goker M."/>
            <person name="Detter J.C."/>
            <person name="Kyrpides N.C."/>
            <person name="Woyke T."/>
        </authorList>
    </citation>
    <scope>NUCLEOTIDE SEQUENCE [LARGE SCALE GENOMIC DNA]</scope>
    <source>
        <strain evidence="4 5">NA-128</strain>
    </source>
</reference>
<dbReference type="Proteomes" id="UP000004705">
    <property type="component" value="Chromosome"/>
</dbReference>
<feature type="transmembrane region" description="Helical" evidence="2">
    <location>
        <begin position="97"/>
        <end position="117"/>
    </location>
</feature>
<proteinExistence type="predicted"/>
<evidence type="ECO:0000313" key="5">
    <source>
        <dbReference type="Proteomes" id="UP000004705"/>
    </source>
</evidence>
<dbReference type="AlphaFoldDB" id="H8G9M9"/>
<name>H8G9M9_9PSEU</name>
<dbReference type="HOGENOM" id="CLU_044586_0_0_11"/>
<keyword evidence="2" id="KW-0812">Transmembrane</keyword>
<evidence type="ECO:0000313" key="4">
    <source>
        <dbReference type="EMBL" id="EHY89561.1"/>
    </source>
</evidence>
<keyword evidence="5" id="KW-1185">Reference proteome</keyword>
<feature type="compositionally biased region" description="Acidic residues" evidence="1">
    <location>
        <begin position="1"/>
        <end position="38"/>
    </location>
</feature>
<dbReference type="Pfam" id="PF12229">
    <property type="entry name" value="PG_binding_4"/>
    <property type="match status" value="1"/>
</dbReference>
<dbReference type="PANTHER" id="PTHR35788:SF1">
    <property type="entry name" value="EXPORTED PROTEIN"/>
    <property type="match status" value="1"/>
</dbReference>
<dbReference type="RefSeq" id="WP_005442336.1">
    <property type="nucleotide sequence ID" value="NZ_CM001466.1"/>
</dbReference>